<dbReference type="EMBL" id="JBEDUW010000006">
    <property type="protein sequence ID" value="KAK9922466.1"/>
    <property type="molecule type" value="Genomic_DNA"/>
</dbReference>
<sequence length="96" mass="9930">MNGDASIVGLMRSRQGGKQRRRKCDRGTGQQAGRRNGGFGDRGEVEVRTLGATPVIERDAGQGGATSCGLGTAEKGDAICGQRAGKHDVGGMAEDR</sequence>
<evidence type="ECO:0000313" key="2">
    <source>
        <dbReference type="EMBL" id="KAK9922466.1"/>
    </source>
</evidence>
<evidence type="ECO:0000313" key="3">
    <source>
        <dbReference type="Proteomes" id="UP001457282"/>
    </source>
</evidence>
<evidence type="ECO:0000256" key="1">
    <source>
        <dbReference type="SAM" id="MobiDB-lite"/>
    </source>
</evidence>
<reference evidence="2 3" key="1">
    <citation type="journal article" date="2023" name="G3 (Bethesda)">
        <title>A chromosome-length genome assembly and annotation of blackberry (Rubus argutus, cv. 'Hillquist').</title>
        <authorList>
            <person name="Bruna T."/>
            <person name="Aryal R."/>
            <person name="Dudchenko O."/>
            <person name="Sargent D.J."/>
            <person name="Mead D."/>
            <person name="Buti M."/>
            <person name="Cavallini A."/>
            <person name="Hytonen T."/>
            <person name="Andres J."/>
            <person name="Pham M."/>
            <person name="Weisz D."/>
            <person name="Mascagni F."/>
            <person name="Usai G."/>
            <person name="Natali L."/>
            <person name="Bassil N."/>
            <person name="Fernandez G.E."/>
            <person name="Lomsadze A."/>
            <person name="Armour M."/>
            <person name="Olukolu B."/>
            <person name="Poorten T."/>
            <person name="Britton C."/>
            <person name="Davik J."/>
            <person name="Ashrafi H."/>
            <person name="Aiden E.L."/>
            <person name="Borodovsky M."/>
            <person name="Worthington M."/>
        </authorList>
    </citation>
    <scope>NUCLEOTIDE SEQUENCE [LARGE SCALE GENOMIC DNA]</scope>
    <source>
        <strain evidence="2">PI 553951</strain>
    </source>
</reference>
<organism evidence="2 3">
    <name type="scientific">Rubus argutus</name>
    <name type="common">Southern blackberry</name>
    <dbReference type="NCBI Taxonomy" id="59490"/>
    <lineage>
        <taxon>Eukaryota</taxon>
        <taxon>Viridiplantae</taxon>
        <taxon>Streptophyta</taxon>
        <taxon>Embryophyta</taxon>
        <taxon>Tracheophyta</taxon>
        <taxon>Spermatophyta</taxon>
        <taxon>Magnoliopsida</taxon>
        <taxon>eudicotyledons</taxon>
        <taxon>Gunneridae</taxon>
        <taxon>Pentapetalae</taxon>
        <taxon>rosids</taxon>
        <taxon>fabids</taxon>
        <taxon>Rosales</taxon>
        <taxon>Rosaceae</taxon>
        <taxon>Rosoideae</taxon>
        <taxon>Rosoideae incertae sedis</taxon>
        <taxon>Rubus</taxon>
    </lineage>
</organism>
<accession>A0AAW1WF28</accession>
<comment type="caution">
    <text evidence="2">The sequence shown here is derived from an EMBL/GenBank/DDBJ whole genome shotgun (WGS) entry which is preliminary data.</text>
</comment>
<keyword evidence="3" id="KW-1185">Reference proteome</keyword>
<feature type="region of interest" description="Disordered" evidence="1">
    <location>
        <begin position="1"/>
        <end position="43"/>
    </location>
</feature>
<dbReference type="AlphaFoldDB" id="A0AAW1WF28"/>
<feature type="compositionally biased region" description="Basic residues" evidence="1">
    <location>
        <begin position="15"/>
        <end position="24"/>
    </location>
</feature>
<name>A0AAW1WF28_RUBAR</name>
<gene>
    <name evidence="2" type="ORF">M0R45_030929</name>
</gene>
<dbReference type="Proteomes" id="UP001457282">
    <property type="component" value="Unassembled WGS sequence"/>
</dbReference>
<protein>
    <submittedName>
        <fullName evidence="2">Uncharacterized protein</fullName>
    </submittedName>
</protein>
<proteinExistence type="predicted"/>